<evidence type="ECO:0000313" key="3">
    <source>
        <dbReference type="EMBL" id="RAK51987.1"/>
    </source>
</evidence>
<keyword evidence="4" id="KW-1185">Reference proteome</keyword>
<accession>A0A328ABY3</accession>
<proteinExistence type="predicted"/>
<evidence type="ECO:0000256" key="2">
    <source>
        <dbReference type="ARBA" id="ARBA00023157"/>
    </source>
</evidence>
<dbReference type="AlphaFoldDB" id="A0A328ABY3"/>
<keyword evidence="1" id="KW-0732">Signal</keyword>
<dbReference type="RefSeq" id="WP_133255066.1">
    <property type="nucleotide sequence ID" value="NZ_QFYP01000015.1"/>
</dbReference>
<name>A0A328ABY3_9CAUL</name>
<dbReference type="InterPro" id="IPR008801">
    <property type="entry name" value="RALF"/>
</dbReference>
<reference evidence="4" key="1">
    <citation type="submission" date="2018-05" db="EMBL/GenBank/DDBJ databases">
        <authorList>
            <person name="Li X."/>
        </authorList>
    </citation>
    <scope>NUCLEOTIDE SEQUENCE [LARGE SCALE GENOMIC DNA]</scope>
    <source>
        <strain evidence="4">HKS-05</strain>
    </source>
</reference>
<comment type="caution">
    <text evidence="3">The sequence shown here is derived from an EMBL/GenBank/DDBJ whole genome shotgun (WGS) entry which is preliminary data.</text>
</comment>
<protein>
    <submittedName>
        <fullName evidence="3">Uncharacterized protein</fullName>
    </submittedName>
</protein>
<keyword evidence="2" id="KW-1015">Disulfide bond</keyword>
<sequence>LDPVTVDLFGPRATTKASGGHLGVDVSLISGLSGGRCNGSIAECLGEDEFEMGSEATRRILQSNRYISNRAVKNGGQPAASPARSGQRYTPGCSNYNRCKR</sequence>
<dbReference type="Pfam" id="PF05498">
    <property type="entry name" value="RALF"/>
    <property type="match status" value="1"/>
</dbReference>
<evidence type="ECO:0000256" key="1">
    <source>
        <dbReference type="ARBA" id="ARBA00022729"/>
    </source>
</evidence>
<feature type="non-terminal residue" evidence="3">
    <location>
        <position position="1"/>
    </location>
</feature>
<dbReference type="Proteomes" id="UP000249842">
    <property type="component" value="Unassembled WGS sequence"/>
</dbReference>
<dbReference type="EMBL" id="QFYP01000015">
    <property type="protein sequence ID" value="RAK51987.1"/>
    <property type="molecule type" value="Genomic_DNA"/>
</dbReference>
<organism evidence="3 4">
    <name type="scientific">Phenylobacterium hankyongense</name>
    <dbReference type="NCBI Taxonomy" id="1813876"/>
    <lineage>
        <taxon>Bacteria</taxon>
        <taxon>Pseudomonadati</taxon>
        <taxon>Pseudomonadota</taxon>
        <taxon>Alphaproteobacteria</taxon>
        <taxon>Caulobacterales</taxon>
        <taxon>Caulobacteraceae</taxon>
        <taxon>Phenylobacterium</taxon>
    </lineage>
</organism>
<evidence type="ECO:0000313" key="4">
    <source>
        <dbReference type="Proteomes" id="UP000249842"/>
    </source>
</evidence>
<gene>
    <name evidence="3" type="ORF">DJ021_18460</name>
</gene>